<protein>
    <recommendedName>
        <fullName evidence="4">Tyrosinase copper-binding domain-containing protein</fullName>
    </recommendedName>
</protein>
<accession>A0A1Y1Y7M1</accession>
<dbReference type="GO" id="GO:0016491">
    <property type="term" value="F:oxidoreductase activity"/>
    <property type="evidence" value="ECO:0007669"/>
    <property type="project" value="InterPro"/>
</dbReference>
<sequence>MASKLLLCLLLSQLVLTGLAVPGYSNNVTAPTTSPYGRPSATGVISYSASNVTTVTPVICPHQHARFVRGSPDYGNPGSKPFPITSPSPTTTAVDTSTPTHFLRLNQRYQEQITSILADPERLCNSQTVRHRASWNTLAQKDRNAYLSAVHCMHRNLTNLHTNVTGSRFRADDFTSHHIVTGGQYVFTGFMLPFHRWMIQGYEDVLRTECGYEGALPYWDFSEHADDITKDPIFSGNAASMGGDGAPVPGGHGYVEIDYPSGKFVLLSGAGGGCLFDQPFKLIGARLGYSLQWGSDSNKTVLYPLPRYDEAGSLKSRDALGFNDRCLTRDLNTFTGKQLNLTHVEYDLSCPDFSCLQERLNGAQKGYPFILNVMNAARSAIGGISLDLTLASPTPFTT</sequence>
<dbReference type="AlphaFoldDB" id="A0A1Y1Y7M1"/>
<gene>
    <name evidence="5" type="ORF">BCR34DRAFT_608405</name>
</gene>
<keyword evidence="6" id="KW-1185">Reference proteome</keyword>
<dbReference type="Pfam" id="PF00264">
    <property type="entry name" value="Tyrosinase"/>
    <property type="match status" value="1"/>
</dbReference>
<dbReference type="PANTHER" id="PTHR11474">
    <property type="entry name" value="TYROSINASE FAMILY MEMBER"/>
    <property type="match status" value="1"/>
</dbReference>
<dbReference type="InterPro" id="IPR002227">
    <property type="entry name" value="Tyrosinase_Cu-bd"/>
</dbReference>
<dbReference type="EMBL" id="MCFA01000321">
    <property type="protein sequence ID" value="ORX93978.1"/>
    <property type="molecule type" value="Genomic_DNA"/>
</dbReference>
<evidence type="ECO:0000256" key="2">
    <source>
        <dbReference type="ARBA" id="ARBA00023008"/>
    </source>
</evidence>
<keyword evidence="3" id="KW-0732">Signal</keyword>
<comment type="caution">
    <text evidence="5">The sequence shown here is derived from an EMBL/GenBank/DDBJ whole genome shotgun (WGS) entry which is preliminary data.</text>
</comment>
<reference evidence="5 6" key="1">
    <citation type="submission" date="2016-07" db="EMBL/GenBank/DDBJ databases">
        <title>Pervasive Adenine N6-methylation of Active Genes in Fungi.</title>
        <authorList>
            <consortium name="DOE Joint Genome Institute"/>
            <person name="Mondo S.J."/>
            <person name="Dannebaum R.O."/>
            <person name="Kuo R.C."/>
            <person name="Labutti K."/>
            <person name="Haridas S."/>
            <person name="Kuo A."/>
            <person name="Salamov A."/>
            <person name="Ahrendt S.R."/>
            <person name="Lipzen A."/>
            <person name="Sullivan W."/>
            <person name="Andreopoulos W.B."/>
            <person name="Clum A."/>
            <person name="Lindquist E."/>
            <person name="Daum C."/>
            <person name="Ramamoorthy G.K."/>
            <person name="Gryganskyi A."/>
            <person name="Culley D."/>
            <person name="Magnuson J.K."/>
            <person name="James T.Y."/>
            <person name="O'Malley M.A."/>
            <person name="Stajich J.E."/>
            <person name="Spatafora J.W."/>
            <person name="Visel A."/>
            <person name="Grigoriev I.V."/>
        </authorList>
    </citation>
    <scope>NUCLEOTIDE SEQUENCE [LARGE SCALE GENOMIC DNA]</scope>
    <source>
        <strain evidence="5 6">CBS 115471</strain>
    </source>
</reference>
<evidence type="ECO:0000313" key="6">
    <source>
        <dbReference type="Proteomes" id="UP000193144"/>
    </source>
</evidence>
<dbReference type="SUPFAM" id="SSF48056">
    <property type="entry name" value="Di-copper centre-containing domain"/>
    <property type="match status" value="1"/>
</dbReference>
<feature type="chain" id="PRO_5012666112" description="Tyrosinase copper-binding domain-containing protein" evidence="3">
    <location>
        <begin position="21"/>
        <end position="398"/>
    </location>
</feature>
<evidence type="ECO:0000259" key="4">
    <source>
        <dbReference type="Pfam" id="PF00264"/>
    </source>
</evidence>
<evidence type="ECO:0000313" key="5">
    <source>
        <dbReference type="EMBL" id="ORX93978.1"/>
    </source>
</evidence>
<organism evidence="5 6">
    <name type="scientific">Clohesyomyces aquaticus</name>
    <dbReference type="NCBI Taxonomy" id="1231657"/>
    <lineage>
        <taxon>Eukaryota</taxon>
        <taxon>Fungi</taxon>
        <taxon>Dikarya</taxon>
        <taxon>Ascomycota</taxon>
        <taxon>Pezizomycotina</taxon>
        <taxon>Dothideomycetes</taxon>
        <taxon>Pleosporomycetidae</taxon>
        <taxon>Pleosporales</taxon>
        <taxon>Lindgomycetaceae</taxon>
        <taxon>Clohesyomyces</taxon>
    </lineage>
</organism>
<feature type="signal peptide" evidence="3">
    <location>
        <begin position="1"/>
        <end position="20"/>
    </location>
</feature>
<feature type="domain" description="Tyrosinase copper-binding" evidence="4">
    <location>
        <begin position="188"/>
        <end position="385"/>
    </location>
</feature>
<dbReference type="STRING" id="1231657.A0A1Y1Y7M1"/>
<dbReference type="PANTHER" id="PTHR11474:SF126">
    <property type="entry name" value="TYROSINASE-LIKE PROTEIN TYR-1-RELATED"/>
    <property type="match status" value="1"/>
</dbReference>
<dbReference type="OrthoDB" id="6132182at2759"/>
<proteinExistence type="predicted"/>
<dbReference type="InterPro" id="IPR050316">
    <property type="entry name" value="Tyrosinase/Hemocyanin"/>
</dbReference>
<dbReference type="Proteomes" id="UP000193144">
    <property type="component" value="Unassembled WGS sequence"/>
</dbReference>
<name>A0A1Y1Y7M1_9PLEO</name>
<evidence type="ECO:0000256" key="3">
    <source>
        <dbReference type="SAM" id="SignalP"/>
    </source>
</evidence>
<dbReference type="Gene3D" id="1.10.1280.10">
    <property type="entry name" value="Di-copper center containing domain from catechol oxidase"/>
    <property type="match status" value="1"/>
</dbReference>
<keyword evidence="2" id="KW-0186">Copper</keyword>
<dbReference type="InterPro" id="IPR008922">
    <property type="entry name" value="Di-copper_centre_dom_sf"/>
</dbReference>
<keyword evidence="1" id="KW-0479">Metal-binding</keyword>
<dbReference type="GO" id="GO:0046872">
    <property type="term" value="F:metal ion binding"/>
    <property type="evidence" value="ECO:0007669"/>
    <property type="project" value="UniProtKB-KW"/>
</dbReference>
<evidence type="ECO:0000256" key="1">
    <source>
        <dbReference type="ARBA" id="ARBA00022723"/>
    </source>
</evidence>